<dbReference type="Pfam" id="PF00104">
    <property type="entry name" value="Hormone_recep"/>
    <property type="match status" value="1"/>
</dbReference>
<dbReference type="PROSITE" id="PS51030">
    <property type="entry name" value="NUCLEAR_REC_DBD_2"/>
    <property type="match status" value="1"/>
</dbReference>
<keyword evidence="4" id="KW-0862">Zinc</keyword>
<organism evidence="13 14">
    <name type="scientific">Fasciola hepatica</name>
    <name type="common">Liver fluke</name>
    <dbReference type="NCBI Taxonomy" id="6192"/>
    <lineage>
        <taxon>Eukaryota</taxon>
        <taxon>Metazoa</taxon>
        <taxon>Spiralia</taxon>
        <taxon>Lophotrochozoa</taxon>
        <taxon>Platyhelminthes</taxon>
        <taxon>Trematoda</taxon>
        <taxon>Digenea</taxon>
        <taxon>Plagiorchiida</taxon>
        <taxon>Echinostomata</taxon>
        <taxon>Echinostomatoidea</taxon>
        <taxon>Fasciolidae</taxon>
        <taxon>Fasciola</taxon>
    </lineage>
</organism>
<keyword evidence="8 13" id="KW-0675">Receptor</keyword>
<keyword evidence="2" id="KW-0479">Metal-binding</keyword>
<dbReference type="SUPFAM" id="SSF57716">
    <property type="entry name" value="Glucocorticoid receptor-like (DNA-binding domain)"/>
    <property type="match status" value="1"/>
</dbReference>
<evidence type="ECO:0000313" key="14">
    <source>
        <dbReference type="Proteomes" id="UP000230066"/>
    </source>
</evidence>
<feature type="domain" description="NR LBD" evidence="12">
    <location>
        <begin position="1574"/>
        <end position="1860"/>
    </location>
</feature>
<dbReference type="GO" id="GO:0043565">
    <property type="term" value="F:sequence-specific DNA binding"/>
    <property type="evidence" value="ECO:0007669"/>
    <property type="project" value="InterPro"/>
</dbReference>
<dbReference type="PROSITE" id="PS51843">
    <property type="entry name" value="NR_LBD"/>
    <property type="match status" value="1"/>
</dbReference>
<keyword evidence="7" id="KW-0804">Transcription</keyword>
<dbReference type="InterPro" id="IPR013088">
    <property type="entry name" value="Znf_NHR/GATA"/>
</dbReference>
<feature type="compositionally biased region" description="Polar residues" evidence="10">
    <location>
        <begin position="1917"/>
        <end position="1927"/>
    </location>
</feature>
<dbReference type="Pfam" id="PF00105">
    <property type="entry name" value="zf-C4"/>
    <property type="match status" value="1"/>
</dbReference>
<feature type="compositionally biased region" description="Polar residues" evidence="10">
    <location>
        <begin position="702"/>
        <end position="716"/>
    </location>
</feature>
<feature type="region of interest" description="Disordered" evidence="10">
    <location>
        <begin position="676"/>
        <end position="754"/>
    </location>
</feature>
<evidence type="ECO:0000256" key="2">
    <source>
        <dbReference type="ARBA" id="ARBA00022723"/>
    </source>
</evidence>
<comment type="subcellular location">
    <subcellularLocation>
        <location evidence="1">Nucleus</location>
    </subcellularLocation>
</comment>
<dbReference type="InterPro" id="IPR000536">
    <property type="entry name" value="Nucl_hrmn_rcpt_lig-bd"/>
</dbReference>
<evidence type="ECO:0000256" key="4">
    <source>
        <dbReference type="ARBA" id="ARBA00022833"/>
    </source>
</evidence>
<dbReference type="Proteomes" id="UP000230066">
    <property type="component" value="Unassembled WGS sequence"/>
</dbReference>
<feature type="compositionally biased region" description="Low complexity" evidence="10">
    <location>
        <begin position="1446"/>
        <end position="1461"/>
    </location>
</feature>
<evidence type="ECO:0000256" key="3">
    <source>
        <dbReference type="ARBA" id="ARBA00022771"/>
    </source>
</evidence>
<dbReference type="Gene3D" id="3.30.50.10">
    <property type="entry name" value="Erythroid Transcription Factor GATA-1, subunit A"/>
    <property type="match status" value="1"/>
</dbReference>
<feature type="region of interest" description="Disordered" evidence="10">
    <location>
        <begin position="1436"/>
        <end position="1554"/>
    </location>
</feature>
<gene>
    <name evidence="13" type="ORF">D915_000697</name>
</gene>
<dbReference type="InterPro" id="IPR035500">
    <property type="entry name" value="NHR-like_dom_sf"/>
</dbReference>
<dbReference type="SMART" id="SM00399">
    <property type="entry name" value="ZnF_C4"/>
    <property type="match status" value="1"/>
</dbReference>
<dbReference type="PROSITE" id="PS00031">
    <property type="entry name" value="NUCLEAR_REC_DBD_1"/>
    <property type="match status" value="1"/>
</dbReference>
<feature type="region of interest" description="Disordered" evidence="10">
    <location>
        <begin position="1917"/>
        <end position="1977"/>
    </location>
</feature>
<keyword evidence="3" id="KW-0863">Zinc-finger</keyword>
<feature type="region of interest" description="Disordered" evidence="10">
    <location>
        <begin position="1269"/>
        <end position="1288"/>
    </location>
</feature>
<evidence type="ECO:0000256" key="6">
    <source>
        <dbReference type="ARBA" id="ARBA00023125"/>
    </source>
</evidence>
<keyword evidence="14" id="KW-1185">Reference proteome</keyword>
<feature type="domain" description="Nuclear receptor" evidence="11">
    <location>
        <begin position="825"/>
        <end position="900"/>
    </location>
</feature>
<comment type="caution">
    <text evidence="13">The sequence shown here is derived from an EMBL/GenBank/DDBJ whole genome shotgun (WGS) entry which is preliminary data.</text>
</comment>
<feature type="compositionally biased region" description="Low complexity" evidence="10">
    <location>
        <begin position="717"/>
        <end position="740"/>
    </location>
</feature>
<keyword evidence="9" id="KW-0539">Nucleus</keyword>
<dbReference type="EMBL" id="JXXN02000168">
    <property type="protein sequence ID" value="THD28370.1"/>
    <property type="molecule type" value="Genomic_DNA"/>
</dbReference>
<feature type="compositionally biased region" description="Polar residues" evidence="10">
    <location>
        <begin position="676"/>
        <end position="685"/>
    </location>
</feature>
<feature type="compositionally biased region" description="Polar residues" evidence="10">
    <location>
        <begin position="795"/>
        <end position="808"/>
    </location>
</feature>
<dbReference type="InterPro" id="IPR001628">
    <property type="entry name" value="Znf_hrmn_rcpt"/>
</dbReference>
<evidence type="ECO:0000259" key="12">
    <source>
        <dbReference type="PROSITE" id="PS51843"/>
    </source>
</evidence>
<keyword evidence="6" id="KW-0238">DNA-binding</keyword>
<evidence type="ECO:0000313" key="13">
    <source>
        <dbReference type="EMBL" id="THD28370.1"/>
    </source>
</evidence>
<feature type="compositionally biased region" description="Polar residues" evidence="10">
    <location>
        <begin position="312"/>
        <end position="323"/>
    </location>
</feature>
<evidence type="ECO:0000259" key="11">
    <source>
        <dbReference type="PROSITE" id="PS51030"/>
    </source>
</evidence>
<dbReference type="GO" id="GO:0005634">
    <property type="term" value="C:nucleus"/>
    <property type="evidence" value="ECO:0007669"/>
    <property type="project" value="UniProtKB-SubCell"/>
</dbReference>
<dbReference type="SUPFAM" id="SSF48508">
    <property type="entry name" value="Nuclear receptor ligand-binding domain"/>
    <property type="match status" value="1"/>
</dbReference>
<feature type="compositionally biased region" description="Polar residues" evidence="10">
    <location>
        <begin position="1319"/>
        <end position="1330"/>
    </location>
</feature>
<feature type="compositionally biased region" description="Polar residues" evidence="10">
    <location>
        <begin position="1504"/>
        <end position="1514"/>
    </location>
</feature>
<proteinExistence type="predicted"/>
<evidence type="ECO:0000256" key="8">
    <source>
        <dbReference type="ARBA" id="ARBA00023170"/>
    </source>
</evidence>
<feature type="region of interest" description="Disordered" evidence="10">
    <location>
        <begin position="1354"/>
        <end position="1373"/>
    </location>
</feature>
<name>A0A4E0S3Z5_FASHE</name>
<protein>
    <submittedName>
        <fullName evidence="13">Nuclear receptor subfamily 2 group C member 2</fullName>
    </submittedName>
</protein>
<evidence type="ECO:0000256" key="10">
    <source>
        <dbReference type="SAM" id="MobiDB-lite"/>
    </source>
</evidence>
<feature type="region of interest" description="Disordered" evidence="10">
    <location>
        <begin position="766"/>
        <end position="823"/>
    </location>
</feature>
<evidence type="ECO:0000256" key="1">
    <source>
        <dbReference type="ARBA" id="ARBA00004123"/>
    </source>
</evidence>
<dbReference type="Gene3D" id="1.10.565.10">
    <property type="entry name" value="Retinoid X Receptor"/>
    <property type="match status" value="1"/>
</dbReference>
<feature type="compositionally biased region" description="Low complexity" evidence="10">
    <location>
        <begin position="1065"/>
        <end position="1074"/>
    </location>
</feature>
<evidence type="ECO:0000256" key="7">
    <source>
        <dbReference type="ARBA" id="ARBA00023163"/>
    </source>
</evidence>
<feature type="region of interest" description="Disordered" evidence="10">
    <location>
        <begin position="280"/>
        <end position="323"/>
    </location>
</feature>
<dbReference type="PANTHER" id="PTHR24083">
    <property type="entry name" value="NUCLEAR HORMONE RECEPTOR"/>
    <property type="match status" value="1"/>
</dbReference>
<dbReference type="PRINTS" id="PR00047">
    <property type="entry name" value="STROIDFINGER"/>
</dbReference>
<keyword evidence="5" id="KW-0805">Transcription regulation</keyword>
<feature type="region of interest" description="Disordered" evidence="10">
    <location>
        <begin position="1055"/>
        <end position="1074"/>
    </location>
</feature>
<evidence type="ECO:0000256" key="9">
    <source>
        <dbReference type="ARBA" id="ARBA00023242"/>
    </source>
</evidence>
<feature type="compositionally biased region" description="Low complexity" evidence="10">
    <location>
        <begin position="766"/>
        <end position="775"/>
    </location>
</feature>
<dbReference type="GO" id="GO:0003700">
    <property type="term" value="F:DNA-binding transcription factor activity"/>
    <property type="evidence" value="ECO:0007669"/>
    <property type="project" value="InterPro"/>
</dbReference>
<dbReference type="InterPro" id="IPR050274">
    <property type="entry name" value="Nuclear_hormone_rcpt_NR2"/>
</dbReference>
<feature type="compositionally biased region" description="Polar residues" evidence="10">
    <location>
        <begin position="776"/>
        <end position="788"/>
    </location>
</feature>
<accession>A0A4E0S3Z5</accession>
<reference evidence="13" key="1">
    <citation type="submission" date="2019-03" db="EMBL/GenBank/DDBJ databases">
        <title>Improved annotation for the trematode Fasciola hepatica.</title>
        <authorList>
            <person name="Choi Y.-J."/>
            <person name="Martin J."/>
            <person name="Mitreva M."/>
        </authorList>
    </citation>
    <scope>NUCLEOTIDE SEQUENCE [LARGE SCALE GENOMIC DNA]</scope>
</reference>
<dbReference type="GO" id="GO:0008270">
    <property type="term" value="F:zinc ion binding"/>
    <property type="evidence" value="ECO:0007669"/>
    <property type="project" value="UniProtKB-KW"/>
</dbReference>
<feature type="region of interest" description="Disordered" evidence="10">
    <location>
        <begin position="504"/>
        <end position="523"/>
    </location>
</feature>
<feature type="compositionally biased region" description="Polar residues" evidence="10">
    <location>
        <begin position="280"/>
        <end position="298"/>
    </location>
</feature>
<evidence type="ECO:0000256" key="5">
    <source>
        <dbReference type="ARBA" id="ARBA00023015"/>
    </source>
</evidence>
<dbReference type="FunFam" id="3.30.50.10:FF:000006">
    <property type="entry name" value="Nuclear receptor subfamily 5 group A member"/>
    <property type="match status" value="1"/>
</dbReference>
<sequence length="1977" mass="206808">MATSTSSNSCTNTIALSKPSAAPGGLLPTLIPTTNQFHRPVLNTCHPSELADRLSLNIAAAAAAAAAASAAVTNSPGPSQITFPGHKLASANELLSQACLLPKLELDPTGVRPISLASLQPATLLHSVAGLPVLNTGTNPSLGALLTSLASTFSQRDNTIVDCTSSITNANCATVVPVGKTSNAQLLQLLRSVGTLPTSSPSASSAPSSSSVVPSSVTTFAAPIPTDNAQTSIPIPTNNNSTITNKTSNNINNIIPSLTSSGTESTNDNHMTVISTLTETLQRPSSSGLRIPTQSQFTRSDDPRVIGDSGATKMNCSKQYSTSPNGINTNSAISLPNMVQDLSNLVAQSNTSMNDFLCCLLQTALLNQVTTTRPEAKKEPPTLDSNTLLSLLSTPTGSQSRLTTATTGSVNMSLAGSIANGTIPGLDSLAASSGFDQSSVSIPAVYLNQALETLVPTGQLNASMDSTMPRTGNSMLDQLTMANTYQQLARLATRKTPTMATLIQQPQQTQAPPNPHPSHVPQTSVSTNATLLSLTEPNPLSSLSLETIAQLSNGLPTELVQQLLGQQQLVQNLNDGVTLSQSDDNISLAIQSLLLKQMLEATASPAVGLNNPRVTLNATHAVEAQSVELGAQTPISFSDANRLLGSQGSFPVDSLFSSTSPGGAGLTFSSLLSQTLPRSGSSTSFLRPASRISPAPNGPPMLSSSPQHSIIISTTAGNNTGNSSIGPGSNNGISITVAPFPNQPPTPNPITSQLVCPGSSTIAISSSPSVSASASQPGVCTDTDSSLLLQDPGGSPTNISLNGPSKLNSSSSVTGASMSGEGHSWEPCKVCGDKASGRHYGVVSCEGCKGFFKRSIRGHVSYACRSDQQCLVNKAFRNRCQYCRLQKCLAVGMRSEAVQNERRPSTAYGYGFTADGASNEGAGGTGSPNVLSDGNDAMRILTASQSQSSSPQPTIQTNIKVEGIGELDSEYYGNPGSLLNKAISEDSQPLECSPTQLGRINSSRDLITSIANSTDRPITFGLSNLDSTQCNTSPNQLGVAEGVDCLGHGKLLGSRAASGTPPGRSSPSVAVSIAAPPLTSTTSSTIYGDDEVHGQTRIASPASCIKLAMEISNSCGNKNLPDSHLSVPISGNSTSGFPPRSTVSYVPSAGPLSSFDLSQSALGLASFASTPPAMGGDVNSNVVSSVLHSLSSQPSTVCTLTQATPSQSTTSEGTLDLNELAKVALSVVSQGGSVSGTERNLAALYTCWLVATAEQLSHSVNDGNAAVRSVTTSSSNIPTVPTSDLLSHSNKSTIPLLSSPNSSLLASALGHNNPPASDGLTQTQSTMEHSSDETLNNLMAVMLASTSSNQSRVTSALSPSHRNPVGLVTTTSTTESPLLRTIVPRPPPNKSTNLLNLLGRGLSRNENSSPGIISNPVPGSNAVVSQNCTHADIIQPNRPASEGLLSRSSSRNSTTGRTMRSILPIDDSVPHLSRQSSTDNADSPWVIGATADTTGRIRKRKLRSTSPDLASSPTRPRLSNRAVLELDSVRESPEGSSQLATRPMSASGAEDRRQSQVMQLSMQTRPTTPELNFDGPVVCTSILNSVFDLSPDFIKASQLSRPTRVSSELASRVLFLTVDWLRSFQGLKCLPPWAQKDLVAVSWSDLFVLGLCQAAQQMEESTELCSYNKESQPKSSADGFLKEEQITENSSSEFITTIDRTPTCAKNDAPRPVSSSAPPPLSTSSSAVVSLVEELMIQFTKAEITTDEYTYLRCMVILGSGHLCLNLRDKQLARKVAEMESRVLSEFSEFLASRFSASETESQSMGAVGAKRAIQRSLVLTQLLSTLRYLDPKDLEEAFFSSLLGSVSIAQIMLYLLEGNTSLVGKVSTINQIVPEIALSRDTPRTARMTEYNTPSTIDSSAATLSQILNADSTKTVGPFSSLSRQKPVSEVTVRSPIPSPRPDEQQTSGENTVKILKRPESPEASLHNGLMHSEVD</sequence>
<feature type="compositionally biased region" description="Low complexity" evidence="10">
    <location>
        <begin position="809"/>
        <end position="819"/>
    </location>
</feature>
<feature type="region of interest" description="Disordered" evidence="10">
    <location>
        <begin position="1305"/>
        <end position="1330"/>
    </location>
</feature>